<keyword evidence="3 4" id="KW-0456">Lyase</keyword>
<evidence type="ECO:0000256" key="3">
    <source>
        <dbReference type="ARBA" id="ARBA00023239"/>
    </source>
</evidence>
<dbReference type="Pfam" id="PF02621">
    <property type="entry name" value="VitK2_biosynth"/>
    <property type="match status" value="1"/>
</dbReference>
<comment type="function">
    <text evidence="4">Catalyzes the dehydration of chorismate into 3-[(1-carboxyvinyl)oxy]benzoate, a step in the biosynthesis of menaquinone (MK, vitamin K2).</text>
</comment>
<protein>
    <recommendedName>
        <fullName evidence="4">Chorismate dehydratase</fullName>
        <ecNumber evidence="4">4.2.1.151</ecNumber>
    </recommendedName>
    <alternativeName>
        <fullName evidence="4">Menaquinone biosynthetic enzyme MqnA</fullName>
    </alternativeName>
</protein>
<dbReference type="Gene3D" id="3.40.190.10">
    <property type="entry name" value="Periplasmic binding protein-like II"/>
    <property type="match status" value="2"/>
</dbReference>
<name>A0A316HD09_9SPHI</name>
<dbReference type="CDD" id="cd13634">
    <property type="entry name" value="PBP2_Sco4506"/>
    <property type="match status" value="1"/>
</dbReference>
<dbReference type="Proteomes" id="UP000245678">
    <property type="component" value="Unassembled WGS sequence"/>
</dbReference>
<keyword evidence="2 4" id="KW-0474">Menaquinone biosynthesis</keyword>
<dbReference type="EMBL" id="QGHA01000002">
    <property type="protein sequence ID" value="PWK79034.1"/>
    <property type="molecule type" value="Genomic_DNA"/>
</dbReference>
<dbReference type="AlphaFoldDB" id="A0A316HD09"/>
<dbReference type="RefSeq" id="WP_109607269.1">
    <property type="nucleotide sequence ID" value="NZ_QGHA01000002.1"/>
</dbReference>
<evidence type="ECO:0000313" key="5">
    <source>
        <dbReference type="EMBL" id="PWK79034.1"/>
    </source>
</evidence>
<dbReference type="PANTHER" id="PTHR37690">
    <property type="entry name" value="CHORISMATE DEHYDRATASE"/>
    <property type="match status" value="1"/>
</dbReference>
<evidence type="ECO:0000256" key="1">
    <source>
        <dbReference type="ARBA" id="ARBA00004863"/>
    </source>
</evidence>
<organism evidence="5 6">
    <name type="scientific">Mucilaginibacter oryzae</name>
    <dbReference type="NCBI Taxonomy" id="468058"/>
    <lineage>
        <taxon>Bacteria</taxon>
        <taxon>Pseudomonadati</taxon>
        <taxon>Bacteroidota</taxon>
        <taxon>Sphingobacteriia</taxon>
        <taxon>Sphingobacteriales</taxon>
        <taxon>Sphingobacteriaceae</taxon>
        <taxon>Mucilaginibacter</taxon>
    </lineage>
</organism>
<sequence length="251" mass="28919">MNKIRISAVSYTNTKPFLYGIQHTDIINKIDLSLDMPADCAQKLIDDVVDIGLIPVAAALNLPQWEIVSDYCIGAVGAVNSVFIFSNCDIKDVKTIQLDPESRSSNNLARVLMKNHWQVNPEQIVNAPDYSQSTDEHAAFVQIGDRTFGKKDQYKYVYDLAEEWQKMTGLPFTFAAWIANKPIPQEFMDEFNRALKYGLDHREDLFKEMDMRNDFDLVDYLMVKIDYDLTEDKKKALYMFLDYIKKLNAES</sequence>
<comment type="catalytic activity">
    <reaction evidence="4">
        <text>chorismate = 3-[(1-carboxyvinyl)-oxy]benzoate + H2O</text>
        <dbReference type="Rhea" id="RHEA:40051"/>
        <dbReference type="ChEBI" id="CHEBI:15377"/>
        <dbReference type="ChEBI" id="CHEBI:29748"/>
        <dbReference type="ChEBI" id="CHEBI:76981"/>
        <dbReference type="EC" id="4.2.1.151"/>
    </reaction>
</comment>
<comment type="pathway">
    <text evidence="1 4">Quinol/quinone metabolism; menaquinone biosynthesis.</text>
</comment>
<dbReference type="SUPFAM" id="SSF53850">
    <property type="entry name" value="Periplasmic binding protein-like II"/>
    <property type="match status" value="1"/>
</dbReference>
<dbReference type="InterPro" id="IPR030868">
    <property type="entry name" value="MqnA"/>
</dbReference>
<dbReference type="PANTHER" id="PTHR37690:SF1">
    <property type="entry name" value="CHORISMATE DEHYDRATASE"/>
    <property type="match status" value="1"/>
</dbReference>
<comment type="caution">
    <text evidence="5">The sequence shown here is derived from an EMBL/GenBank/DDBJ whole genome shotgun (WGS) entry which is preliminary data.</text>
</comment>
<dbReference type="InterPro" id="IPR003773">
    <property type="entry name" value="Menaquinone_biosynth"/>
</dbReference>
<proteinExistence type="inferred from homology"/>
<evidence type="ECO:0000256" key="4">
    <source>
        <dbReference type="HAMAP-Rule" id="MF_00995"/>
    </source>
</evidence>
<dbReference type="EC" id="4.2.1.151" evidence="4"/>
<keyword evidence="6" id="KW-1185">Reference proteome</keyword>
<accession>A0A316HD09</accession>
<gene>
    <name evidence="4" type="primary">mqnA</name>
    <name evidence="5" type="ORF">LX99_01489</name>
</gene>
<dbReference type="HAMAP" id="MF_00995">
    <property type="entry name" value="MqnA"/>
    <property type="match status" value="1"/>
</dbReference>
<evidence type="ECO:0000313" key="6">
    <source>
        <dbReference type="Proteomes" id="UP000245678"/>
    </source>
</evidence>
<dbReference type="GO" id="GO:0009234">
    <property type="term" value="P:menaquinone biosynthetic process"/>
    <property type="evidence" value="ECO:0007669"/>
    <property type="project" value="UniProtKB-UniRule"/>
</dbReference>
<reference evidence="5 6" key="1">
    <citation type="submission" date="2018-05" db="EMBL/GenBank/DDBJ databases">
        <title>Genomic Encyclopedia of Archaeal and Bacterial Type Strains, Phase II (KMG-II): from individual species to whole genera.</title>
        <authorList>
            <person name="Goeker M."/>
        </authorList>
    </citation>
    <scope>NUCLEOTIDE SEQUENCE [LARGE SCALE GENOMIC DNA]</scope>
    <source>
        <strain evidence="5 6">DSM 19975</strain>
    </source>
</reference>
<dbReference type="GO" id="GO:0016836">
    <property type="term" value="F:hydro-lyase activity"/>
    <property type="evidence" value="ECO:0007669"/>
    <property type="project" value="UniProtKB-UniRule"/>
</dbReference>
<dbReference type="UniPathway" id="UPA00079"/>
<comment type="similarity">
    <text evidence="4">Belongs to the MqnA/MqnD family. MqnA subfamily.</text>
</comment>
<evidence type="ECO:0000256" key="2">
    <source>
        <dbReference type="ARBA" id="ARBA00022428"/>
    </source>
</evidence>